<dbReference type="RefSeq" id="WP_134749475.1">
    <property type="nucleotide sequence ID" value="NZ_MYFO02000004.1"/>
</dbReference>
<protein>
    <submittedName>
        <fullName evidence="3">NADPH-dependent FMN reductase</fullName>
    </submittedName>
</protein>
<dbReference type="EMBL" id="MYFO01000002">
    <property type="protein sequence ID" value="TFE91375.1"/>
    <property type="molecule type" value="Genomic_DNA"/>
</dbReference>
<sequence length="179" mass="19405">MTSIAIISGSNRAGSTSGQLALYAGKKLEELGCKVTVINLYEKPVPFYSPDTIPYGDDHLQLLLDTAKQADGLMLISPEYHGGVTGVFKNAFDHLSWEQFQGKVVLSACSAGGAVGISALQQLQAMVRYVHGVNCPEWISLGGDQRRFNADGEPESEAVRARVAKCLSYFVHMIEKLRA</sequence>
<dbReference type="InterPro" id="IPR005025">
    <property type="entry name" value="FMN_Rdtase-like_dom"/>
</dbReference>
<accession>A0A4Y8QBH4</accession>
<dbReference type="InterPro" id="IPR050712">
    <property type="entry name" value="NAD(P)H-dep_reductase"/>
</dbReference>
<dbReference type="PANTHER" id="PTHR30543">
    <property type="entry name" value="CHROMATE REDUCTASE"/>
    <property type="match status" value="1"/>
</dbReference>
<gene>
    <name evidence="3" type="ORF">B5M42_02725</name>
</gene>
<evidence type="ECO:0000313" key="4">
    <source>
        <dbReference type="Proteomes" id="UP000298246"/>
    </source>
</evidence>
<proteinExistence type="inferred from homology"/>
<dbReference type="AlphaFoldDB" id="A0A4Y8QBH4"/>
<evidence type="ECO:0000256" key="1">
    <source>
        <dbReference type="ARBA" id="ARBA00009428"/>
    </source>
</evidence>
<dbReference type="SUPFAM" id="SSF52218">
    <property type="entry name" value="Flavoproteins"/>
    <property type="match status" value="1"/>
</dbReference>
<dbReference type="Gene3D" id="3.40.50.360">
    <property type="match status" value="1"/>
</dbReference>
<dbReference type="GO" id="GO:0010181">
    <property type="term" value="F:FMN binding"/>
    <property type="evidence" value="ECO:0007669"/>
    <property type="project" value="TreeGrafter"/>
</dbReference>
<comment type="similarity">
    <text evidence="1">Belongs to the azoreductase type 2 family.</text>
</comment>
<dbReference type="GO" id="GO:0005829">
    <property type="term" value="C:cytosol"/>
    <property type="evidence" value="ECO:0007669"/>
    <property type="project" value="TreeGrafter"/>
</dbReference>
<name>A0A4Y8QBH4_9BACL</name>
<comment type="caution">
    <text evidence="3">The sequence shown here is derived from an EMBL/GenBank/DDBJ whole genome shotgun (WGS) entry which is preliminary data.</text>
</comment>
<keyword evidence="4" id="KW-1185">Reference proteome</keyword>
<organism evidence="3 4">
    <name type="scientific">Paenibacillus athensensis</name>
    <dbReference type="NCBI Taxonomy" id="1967502"/>
    <lineage>
        <taxon>Bacteria</taxon>
        <taxon>Bacillati</taxon>
        <taxon>Bacillota</taxon>
        <taxon>Bacilli</taxon>
        <taxon>Bacillales</taxon>
        <taxon>Paenibacillaceae</taxon>
        <taxon>Paenibacillus</taxon>
    </lineage>
</organism>
<evidence type="ECO:0000259" key="2">
    <source>
        <dbReference type="Pfam" id="PF03358"/>
    </source>
</evidence>
<dbReference type="GO" id="GO:0016491">
    <property type="term" value="F:oxidoreductase activity"/>
    <property type="evidence" value="ECO:0007669"/>
    <property type="project" value="InterPro"/>
</dbReference>
<dbReference type="InterPro" id="IPR029039">
    <property type="entry name" value="Flavoprotein-like_sf"/>
</dbReference>
<dbReference type="OrthoDB" id="9790975at2"/>
<dbReference type="PANTHER" id="PTHR30543:SF21">
    <property type="entry name" value="NAD(P)H-DEPENDENT FMN REDUCTASE LOT6"/>
    <property type="match status" value="1"/>
</dbReference>
<feature type="domain" description="NADPH-dependent FMN reductase-like" evidence="2">
    <location>
        <begin position="3"/>
        <end position="142"/>
    </location>
</feature>
<reference evidence="3 4" key="1">
    <citation type="submission" date="2017-03" db="EMBL/GenBank/DDBJ databases">
        <title>Isolation of Levoglucosan Utilizing Bacteria.</title>
        <authorList>
            <person name="Arya A.S."/>
        </authorList>
    </citation>
    <scope>NUCLEOTIDE SEQUENCE [LARGE SCALE GENOMIC DNA]</scope>
    <source>
        <strain evidence="3 4">MEC069</strain>
    </source>
</reference>
<evidence type="ECO:0000313" key="3">
    <source>
        <dbReference type="EMBL" id="TFE91375.1"/>
    </source>
</evidence>
<dbReference type="Pfam" id="PF03358">
    <property type="entry name" value="FMN_red"/>
    <property type="match status" value="1"/>
</dbReference>
<dbReference type="Proteomes" id="UP000298246">
    <property type="component" value="Unassembled WGS sequence"/>
</dbReference>